<dbReference type="Pfam" id="PF17855">
    <property type="entry name" value="MCM_lid"/>
    <property type="match status" value="1"/>
</dbReference>
<protein>
    <recommendedName>
        <fullName evidence="4">DNA replication licensing factor MCM2</fullName>
        <ecNumber evidence="3">3.6.4.12</ecNumber>
    </recommendedName>
    <alternativeName>
        <fullName evidence="16">DNA replication licensing factor mcm2</fullName>
    </alternativeName>
</protein>
<keyword evidence="7" id="KW-0547">Nucleotide-binding</keyword>
<dbReference type="GO" id="GO:0003697">
    <property type="term" value="F:single-stranded DNA binding"/>
    <property type="evidence" value="ECO:0007669"/>
    <property type="project" value="TreeGrafter"/>
</dbReference>
<keyword evidence="11" id="KW-0862">Zinc</keyword>
<evidence type="ECO:0000256" key="9">
    <source>
        <dbReference type="ARBA" id="ARBA00022801"/>
    </source>
</evidence>
<dbReference type="Gene3D" id="3.30.1640.10">
    <property type="entry name" value="mini-chromosome maintenance (MCM) complex, chain A, domain 1"/>
    <property type="match status" value="1"/>
</dbReference>
<feature type="domain" description="MCM C-terminal AAA(+) ATPase" evidence="18">
    <location>
        <begin position="473"/>
        <end position="679"/>
    </location>
</feature>
<evidence type="ECO:0000256" key="11">
    <source>
        <dbReference type="ARBA" id="ARBA00022833"/>
    </source>
</evidence>
<dbReference type="Gene3D" id="2.20.28.10">
    <property type="match status" value="1"/>
</dbReference>
<dbReference type="InterPro" id="IPR008045">
    <property type="entry name" value="MCM2"/>
</dbReference>
<dbReference type="EC" id="3.6.4.12" evidence="3"/>
<sequence length="911" mass="102752">MPTSPRTPQTPSDFSPIPPTPSDIDVPTPSVIDVDEEAPFENEENFNDGDSDVIGAGSPLRVEDEDEGSGEELFGDNLENDYRPMPALDRYDRDALDDSDYSVISADARAEAERDLRRRDREQAMGGRRGDADLLYDESDDEDGSAPRRKRRAAERAAEGDLPDEEMIESIEDLEETRGYSIREWVTMLAPRTEIKNRFKNFLRNYCTSKGQYIYKDKIKKMCEHNHASFTVEFQILANKENALAYFLPDAPLEMIAIFDEVAKELVLSMYPSYERVTTEIHVRISDLPLIEDIRTFRKIHLNQFVRTHGVVTSTTGVLPQLSIVKYDCNKCGFILGPFTQSHESEVKPGSCPECQSTGPFMVNMEHTLYRNYQKITIQESPGRIPAGRIPRSKDVVMLADLCDRCKPGDEIDVTGIYTNSYDGSLNTEHGFPVFSTVIIANHIVVKDCKQIVESLTDADIGSIIALSRDHRIADRIIASIAPSIYGHEFIKRGLSLSLFGGVPINPGEKHRVRGDINVLLCGDPGTAKSQFLKYMEKIGPRAIFTTGQGASAVGLTAYVGRHPTTKEWTVEAGAMVLADQGLCLIDEFDKMNDQDRTSIHEAMEQQTISIAKAGIVMSLQARCSVVAAANPIGGRYDPAMTFAENVNLSDPILSRFDILCVVRDEVDFAKDTRLATFVVNSHMRHHPAYSGPTDTGTTTGGLGLDDELTSAVEPIPQELLKKYIVYAKQNIHPKMHDMDQDKIAKMYSQLRQESLVTGSLPITIRHIESMIRMAQAHAKMHLREHVSEDDVNMAIRMMLESFVDTQKYSVMKQMKQTFQKYLSFKKDTTELLYYILRQMTLDQLMYIRGVHGVVVDTVEIHEKDFKEKARQINIYDLRPFYESKLFKTNHYTYDKNKEKIIQRVPAVAAE</sequence>
<dbReference type="CDD" id="cd17753">
    <property type="entry name" value="MCM2"/>
    <property type="match status" value="1"/>
</dbReference>
<dbReference type="PRINTS" id="PR01658">
    <property type="entry name" value="MCMPROTEIN2"/>
</dbReference>
<feature type="compositionally biased region" description="Acidic residues" evidence="17">
    <location>
        <begin position="134"/>
        <end position="144"/>
    </location>
</feature>
<dbReference type="GO" id="GO:0005524">
    <property type="term" value="F:ATP binding"/>
    <property type="evidence" value="ECO:0007669"/>
    <property type="project" value="UniProtKB-KW"/>
</dbReference>
<dbReference type="GO" id="GO:1902975">
    <property type="term" value="P:mitotic DNA replication initiation"/>
    <property type="evidence" value="ECO:0007669"/>
    <property type="project" value="TreeGrafter"/>
</dbReference>
<evidence type="ECO:0000256" key="17">
    <source>
        <dbReference type="SAM" id="MobiDB-lite"/>
    </source>
</evidence>
<evidence type="ECO:0000256" key="13">
    <source>
        <dbReference type="ARBA" id="ARBA00023125"/>
    </source>
</evidence>
<accession>A0A8D8WMM2</accession>
<evidence type="ECO:0000256" key="6">
    <source>
        <dbReference type="ARBA" id="ARBA00022723"/>
    </source>
</evidence>
<feature type="compositionally biased region" description="Basic and acidic residues" evidence="17">
    <location>
        <begin position="108"/>
        <end position="132"/>
    </location>
</feature>
<dbReference type="PROSITE" id="PS50051">
    <property type="entry name" value="MCM_2"/>
    <property type="match status" value="1"/>
</dbReference>
<dbReference type="Pfam" id="PF14551">
    <property type="entry name" value="MCM_N"/>
    <property type="match status" value="1"/>
</dbReference>
<comment type="similarity">
    <text evidence="2">Belongs to the MCM family.</text>
</comment>
<evidence type="ECO:0000313" key="19">
    <source>
        <dbReference type="EMBL" id="CAG6665792.1"/>
    </source>
</evidence>
<dbReference type="GO" id="GO:0000727">
    <property type="term" value="P:double-strand break repair via break-induced replication"/>
    <property type="evidence" value="ECO:0007669"/>
    <property type="project" value="TreeGrafter"/>
</dbReference>
<dbReference type="AlphaFoldDB" id="A0A8D8WMM2"/>
<dbReference type="InterPro" id="IPR027417">
    <property type="entry name" value="P-loop_NTPase"/>
</dbReference>
<dbReference type="InterPro" id="IPR059098">
    <property type="entry name" value="WHD_MCM2"/>
</dbReference>
<dbReference type="InterPro" id="IPR012340">
    <property type="entry name" value="NA-bd_OB-fold"/>
</dbReference>
<dbReference type="SUPFAM" id="SSF50249">
    <property type="entry name" value="Nucleic acid-binding proteins"/>
    <property type="match status" value="1"/>
</dbReference>
<evidence type="ECO:0000256" key="14">
    <source>
        <dbReference type="ARBA" id="ARBA00023242"/>
    </source>
</evidence>
<evidence type="ECO:0000256" key="12">
    <source>
        <dbReference type="ARBA" id="ARBA00022840"/>
    </source>
</evidence>
<keyword evidence="6" id="KW-0479">Metal-binding</keyword>
<reference evidence="19" key="1">
    <citation type="submission" date="2021-05" db="EMBL/GenBank/DDBJ databases">
        <authorList>
            <person name="Alioto T."/>
            <person name="Alioto T."/>
            <person name="Gomez Garrido J."/>
        </authorList>
    </citation>
    <scope>NUCLEOTIDE SEQUENCE</scope>
</reference>
<dbReference type="InterPro" id="IPR031327">
    <property type="entry name" value="MCM"/>
</dbReference>
<dbReference type="Pfam" id="PF00493">
    <property type="entry name" value="MCM"/>
    <property type="match status" value="1"/>
</dbReference>
<feature type="compositionally biased region" description="Acidic residues" evidence="17">
    <location>
        <begin position="63"/>
        <end position="74"/>
    </location>
</feature>
<evidence type="ECO:0000259" key="18">
    <source>
        <dbReference type="PROSITE" id="PS50051"/>
    </source>
</evidence>
<evidence type="ECO:0000256" key="8">
    <source>
        <dbReference type="ARBA" id="ARBA00022771"/>
    </source>
</evidence>
<keyword evidence="5" id="KW-0235">DNA replication</keyword>
<organism evidence="19">
    <name type="scientific">Cacopsylla melanoneura</name>
    <dbReference type="NCBI Taxonomy" id="428564"/>
    <lineage>
        <taxon>Eukaryota</taxon>
        <taxon>Metazoa</taxon>
        <taxon>Ecdysozoa</taxon>
        <taxon>Arthropoda</taxon>
        <taxon>Hexapoda</taxon>
        <taxon>Insecta</taxon>
        <taxon>Pterygota</taxon>
        <taxon>Neoptera</taxon>
        <taxon>Paraneoptera</taxon>
        <taxon>Hemiptera</taxon>
        <taxon>Sternorrhyncha</taxon>
        <taxon>Psylloidea</taxon>
        <taxon>Psyllidae</taxon>
        <taxon>Psyllinae</taxon>
        <taxon>Cacopsylla</taxon>
    </lineage>
</organism>
<keyword evidence="13" id="KW-0238">DNA-binding</keyword>
<keyword evidence="14" id="KW-0539">Nucleus</keyword>
<evidence type="ECO:0000256" key="1">
    <source>
        <dbReference type="ARBA" id="ARBA00004123"/>
    </source>
</evidence>
<dbReference type="GO" id="GO:0017116">
    <property type="term" value="F:single-stranded DNA helicase activity"/>
    <property type="evidence" value="ECO:0007669"/>
    <property type="project" value="TreeGrafter"/>
</dbReference>
<dbReference type="SUPFAM" id="SSF52540">
    <property type="entry name" value="P-loop containing nucleoside triphosphate hydrolases"/>
    <property type="match status" value="1"/>
</dbReference>
<evidence type="ECO:0000256" key="4">
    <source>
        <dbReference type="ARBA" id="ARBA00018925"/>
    </source>
</evidence>
<dbReference type="Pfam" id="PF23669">
    <property type="entry name" value="WHD_MCM2"/>
    <property type="match status" value="1"/>
</dbReference>
<comment type="subcellular location">
    <subcellularLocation>
        <location evidence="1">Nucleus</location>
    </subcellularLocation>
</comment>
<dbReference type="GO" id="GO:0005634">
    <property type="term" value="C:nucleus"/>
    <property type="evidence" value="ECO:0007669"/>
    <property type="project" value="UniProtKB-SubCell"/>
</dbReference>
<keyword evidence="12" id="KW-0067">ATP-binding</keyword>
<dbReference type="GO" id="GO:0043138">
    <property type="term" value="F:3'-5' DNA helicase activity"/>
    <property type="evidence" value="ECO:0007669"/>
    <property type="project" value="TreeGrafter"/>
</dbReference>
<dbReference type="FunFam" id="3.40.50.300:FF:000138">
    <property type="entry name" value="DNA helicase"/>
    <property type="match status" value="1"/>
</dbReference>
<dbReference type="InterPro" id="IPR033762">
    <property type="entry name" value="MCM_OB"/>
</dbReference>
<dbReference type="GO" id="GO:0008270">
    <property type="term" value="F:zinc ion binding"/>
    <property type="evidence" value="ECO:0007669"/>
    <property type="project" value="UniProtKB-KW"/>
</dbReference>
<dbReference type="PANTHER" id="PTHR11630">
    <property type="entry name" value="DNA REPLICATION LICENSING FACTOR MCM FAMILY MEMBER"/>
    <property type="match status" value="1"/>
</dbReference>
<dbReference type="InterPro" id="IPR001208">
    <property type="entry name" value="MCM_dom"/>
</dbReference>
<evidence type="ECO:0000256" key="7">
    <source>
        <dbReference type="ARBA" id="ARBA00022741"/>
    </source>
</evidence>
<dbReference type="PRINTS" id="PR01657">
    <property type="entry name" value="MCMFAMILY"/>
</dbReference>
<keyword evidence="15" id="KW-0131">Cell cycle</keyword>
<keyword evidence="8" id="KW-0863">Zinc-finger</keyword>
<dbReference type="GO" id="GO:0016787">
    <property type="term" value="F:hydrolase activity"/>
    <property type="evidence" value="ECO:0007669"/>
    <property type="project" value="UniProtKB-KW"/>
</dbReference>
<evidence type="ECO:0000256" key="5">
    <source>
        <dbReference type="ARBA" id="ARBA00022705"/>
    </source>
</evidence>
<dbReference type="SMART" id="SM00350">
    <property type="entry name" value="MCM"/>
    <property type="match status" value="1"/>
</dbReference>
<dbReference type="GO" id="GO:0042555">
    <property type="term" value="C:MCM complex"/>
    <property type="evidence" value="ECO:0007669"/>
    <property type="project" value="InterPro"/>
</dbReference>
<dbReference type="Pfam" id="PF12619">
    <property type="entry name" value="MCM2_N"/>
    <property type="match status" value="1"/>
</dbReference>
<dbReference type="Pfam" id="PF17207">
    <property type="entry name" value="MCM_OB"/>
    <property type="match status" value="1"/>
</dbReference>
<feature type="compositionally biased region" description="Polar residues" evidence="17">
    <location>
        <begin position="1"/>
        <end position="13"/>
    </location>
</feature>
<keyword evidence="9" id="KW-0378">Hydrolase</keyword>
<dbReference type="EMBL" id="HBUF01211806">
    <property type="protein sequence ID" value="CAG6665792.1"/>
    <property type="molecule type" value="Transcribed_RNA"/>
</dbReference>
<evidence type="ECO:0000256" key="16">
    <source>
        <dbReference type="ARBA" id="ARBA00074927"/>
    </source>
</evidence>
<feature type="compositionally biased region" description="Acidic residues" evidence="17">
    <location>
        <begin position="33"/>
        <end position="51"/>
    </location>
</feature>
<dbReference type="InterPro" id="IPR041562">
    <property type="entry name" value="MCM_lid"/>
</dbReference>
<evidence type="ECO:0000256" key="3">
    <source>
        <dbReference type="ARBA" id="ARBA00012551"/>
    </source>
</evidence>
<dbReference type="PANTHER" id="PTHR11630:SF44">
    <property type="entry name" value="DNA REPLICATION LICENSING FACTOR MCM2"/>
    <property type="match status" value="1"/>
</dbReference>
<evidence type="ECO:0000256" key="10">
    <source>
        <dbReference type="ARBA" id="ARBA00022806"/>
    </source>
</evidence>
<dbReference type="InterPro" id="IPR027925">
    <property type="entry name" value="MCM_N"/>
</dbReference>
<proteinExistence type="inferred from homology"/>
<dbReference type="Gene3D" id="3.40.50.300">
    <property type="entry name" value="P-loop containing nucleotide triphosphate hydrolases"/>
    <property type="match status" value="1"/>
</dbReference>
<dbReference type="FunFam" id="2.20.28.10:FF:000002">
    <property type="entry name" value="DNA helicase"/>
    <property type="match status" value="1"/>
</dbReference>
<keyword evidence="10" id="KW-0347">Helicase</keyword>
<feature type="region of interest" description="Disordered" evidence="17">
    <location>
        <begin position="1"/>
        <end position="162"/>
    </location>
</feature>
<evidence type="ECO:0000256" key="2">
    <source>
        <dbReference type="ARBA" id="ARBA00008010"/>
    </source>
</evidence>
<name>A0A8D8WMM2_9HEMI</name>
<evidence type="ECO:0000256" key="15">
    <source>
        <dbReference type="ARBA" id="ARBA00023306"/>
    </source>
</evidence>
<dbReference type="Gene3D" id="2.40.50.140">
    <property type="entry name" value="Nucleic acid-binding proteins"/>
    <property type="match status" value="1"/>
</dbReference>